<feature type="region of interest" description="Disordered" evidence="1">
    <location>
        <begin position="52"/>
        <end position="74"/>
    </location>
</feature>
<feature type="compositionally biased region" description="Pro residues" evidence="1">
    <location>
        <begin position="64"/>
        <end position="74"/>
    </location>
</feature>
<sequence length="74" mass="8201">MTQIFSMNPHKKRQLEHPTCLGFRHIQVTFAVDVLPCRADCQFISIRAAPGFGESAKEKGQDDPPAPNLKPPGE</sequence>
<name>A0ABR9GZ53_9BACT</name>
<dbReference type="RefSeq" id="WP_192622626.1">
    <property type="nucleotide sequence ID" value="NZ_JADBGG010000002.1"/>
</dbReference>
<comment type="caution">
    <text evidence="2">The sequence shown here is derived from an EMBL/GenBank/DDBJ whole genome shotgun (WGS) entry which is preliminary data.</text>
</comment>
<evidence type="ECO:0000313" key="2">
    <source>
        <dbReference type="EMBL" id="MBE1423738.1"/>
    </source>
</evidence>
<dbReference type="Proteomes" id="UP000639010">
    <property type="component" value="Unassembled WGS sequence"/>
</dbReference>
<evidence type="ECO:0000256" key="1">
    <source>
        <dbReference type="SAM" id="MobiDB-lite"/>
    </source>
</evidence>
<protein>
    <submittedName>
        <fullName evidence="2">Uncharacterized protein</fullName>
    </submittedName>
</protein>
<gene>
    <name evidence="2" type="ORF">H4684_000359</name>
</gene>
<dbReference type="EMBL" id="JADBGG010000002">
    <property type="protein sequence ID" value="MBE1423738.1"/>
    <property type="molecule type" value="Genomic_DNA"/>
</dbReference>
<accession>A0ABR9GZ53</accession>
<keyword evidence="3" id="KW-1185">Reference proteome</keyword>
<proteinExistence type="predicted"/>
<evidence type="ECO:0000313" key="3">
    <source>
        <dbReference type="Proteomes" id="UP000639010"/>
    </source>
</evidence>
<reference evidence="2 3" key="1">
    <citation type="submission" date="2020-10" db="EMBL/GenBank/DDBJ databases">
        <title>Genomic Encyclopedia of Type Strains, Phase IV (KMG-IV): sequencing the most valuable type-strain genomes for metagenomic binning, comparative biology and taxonomic classification.</title>
        <authorList>
            <person name="Goeker M."/>
        </authorList>
    </citation>
    <scope>NUCLEOTIDE SEQUENCE [LARGE SCALE GENOMIC DNA]</scope>
    <source>
        <strain evidence="2 3">DSM 4194</strain>
    </source>
</reference>
<organism evidence="2 3">
    <name type="scientific">Desulfomicrobium macestii</name>
    <dbReference type="NCBI Taxonomy" id="90731"/>
    <lineage>
        <taxon>Bacteria</taxon>
        <taxon>Pseudomonadati</taxon>
        <taxon>Thermodesulfobacteriota</taxon>
        <taxon>Desulfovibrionia</taxon>
        <taxon>Desulfovibrionales</taxon>
        <taxon>Desulfomicrobiaceae</taxon>
        <taxon>Desulfomicrobium</taxon>
    </lineage>
</organism>